<keyword evidence="15" id="KW-1185">Reference proteome</keyword>
<dbReference type="InterPro" id="IPR004358">
    <property type="entry name" value="Sig_transdc_His_kin-like_C"/>
</dbReference>
<comment type="catalytic activity">
    <reaction evidence="1">
        <text>ATP + protein L-histidine = ADP + protein N-phospho-L-histidine.</text>
        <dbReference type="EC" id="2.7.13.3"/>
    </reaction>
</comment>
<keyword evidence="9" id="KW-0902">Two-component regulatory system</keyword>
<dbReference type="SUPFAM" id="SSF55874">
    <property type="entry name" value="ATPase domain of HSP90 chaperone/DNA topoisomerase II/histidine kinase"/>
    <property type="match status" value="1"/>
</dbReference>
<gene>
    <name evidence="14" type="ORF">FS320_12540</name>
</gene>
<evidence type="ECO:0000256" key="1">
    <source>
        <dbReference type="ARBA" id="ARBA00000085"/>
    </source>
</evidence>
<dbReference type="GO" id="GO:0000155">
    <property type="term" value="F:phosphorelay sensor kinase activity"/>
    <property type="evidence" value="ECO:0007669"/>
    <property type="project" value="InterPro"/>
</dbReference>
<dbReference type="PRINTS" id="PR00344">
    <property type="entry name" value="BCTRLSENSOR"/>
</dbReference>
<dbReference type="EMBL" id="VOSK01000038">
    <property type="protein sequence ID" value="MPR26031.1"/>
    <property type="molecule type" value="Genomic_DNA"/>
</dbReference>
<dbReference type="Proteomes" id="UP000403266">
    <property type="component" value="Unassembled WGS sequence"/>
</dbReference>
<evidence type="ECO:0000256" key="5">
    <source>
        <dbReference type="ARBA" id="ARBA00022679"/>
    </source>
</evidence>
<comment type="caution">
    <text evidence="14">The sequence shown here is derived from an EMBL/GenBank/DDBJ whole genome shotgun (WGS) entry which is preliminary data.</text>
</comment>
<feature type="domain" description="Histidine kinase" evidence="12">
    <location>
        <begin position="249"/>
        <end position="452"/>
    </location>
</feature>
<accession>A0A5N7MG56</accession>
<dbReference type="PANTHER" id="PTHR45436:SF5">
    <property type="entry name" value="SENSOR HISTIDINE KINASE TRCS"/>
    <property type="match status" value="1"/>
</dbReference>
<dbReference type="EC" id="2.7.13.3" evidence="3"/>
<dbReference type="Pfam" id="PF02518">
    <property type="entry name" value="HATPase_c"/>
    <property type="match status" value="1"/>
</dbReference>
<evidence type="ECO:0000256" key="8">
    <source>
        <dbReference type="ARBA" id="ARBA00022989"/>
    </source>
</evidence>
<dbReference type="PROSITE" id="PS50109">
    <property type="entry name" value="HIS_KIN"/>
    <property type="match status" value="1"/>
</dbReference>
<dbReference type="Gene3D" id="1.10.287.130">
    <property type="match status" value="1"/>
</dbReference>
<feature type="transmembrane region" description="Helical" evidence="11">
    <location>
        <begin position="12"/>
        <end position="33"/>
    </location>
</feature>
<dbReference type="InterPro" id="IPR005467">
    <property type="entry name" value="His_kinase_dom"/>
</dbReference>
<dbReference type="PANTHER" id="PTHR45436">
    <property type="entry name" value="SENSOR HISTIDINE KINASE YKOH"/>
    <property type="match status" value="1"/>
</dbReference>
<evidence type="ECO:0000256" key="6">
    <source>
        <dbReference type="ARBA" id="ARBA00022692"/>
    </source>
</evidence>
<protein>
    <recommendedName>
        <fullName evidence="3">histidine kinase</fullName>
        <ecNumber evidence="3">2.7.13.3</ecNumber>
    </recommendedName>
</protein>
<dbReference type="InterPro" id="IPR036097">
    <property type="entry name" value="HisK_dim/P_sf"/>
</dbReference>
<dbReference type="AlphaFoldDB" id="A0A5N7MG56"/>
<keyword evidence="5" id="KW-0808">Transferase</keyword>
<dbReference type="SUPFAM" id="SSF47384">
    <property type="entry name" value="Homodimeric domain of signal transducing histidine kinase"/>
    <property type="match status" value="1"/>
</dbReference>
<evidence type="ECO:0000259" key="12">
    <source>
        <dbReference type="PROSITE" id="PS50109"/>
    </source>
</evidence>
<sequence length="452" mass="48085">MRQGSLRLRLLAVGAASVVLALALAGFGLLLLFERHVERRMVAELGSHLNQLVSSLARAADGTLEVGTPPAEPRFLQPLSGLYWQVTEEGAGTVLRSRSLWDATLDLPIDTLTTGEVHQHTIPGPGGASLLAVERRIALPASLGGGTVRAAVALDRAEIHAAGLAFASDLVPSLVLLAAFLIAAAWVQVGVGLRPLDAVRRRLAQVRSGETARLGESFPDEVRPLAAEVDHLLDEQEKAIARARARAADLAHGLKTPLTVLSADAEELRARGDTRLADEIETVTAGMRRHVERELVRARTGLRVRSGPAQPIRPVVEQVVGVLRRTPQGQKLSWEVDAMESLGVRMDAQDLSEILGNLAENATTWAAGMVRIESRRDGNAVVLRIEDDGPGVPEDRVDAVLARGGRLDETRPGTGLGLAIVGDLVEAHGGSLSLRRSSLGGLLAEVRLPDPT</sequence>
<dbReference type="GO" id="GO:0005886">
    <property type="term" value="C:plasma membrane"/>
    <property type="evidence" value="ECO:0007669"/>
    <property type="project" value="TreeGrafter"/>
</dbReference>
<reference evidence="14 15" key="1">
    <citation type="journal article" date="2019" name="Syst. Appl. Microbiol.">
        <title>Microvirga tunisiensis sp. nov., a root nodule symbiotic bacterium isolated from Lupinus micranthus and L. luteus grown in Northern Tunisia.</title>
        <authorList>
            <person name="Msaddak A."/>
            <person name="Rejili M."/>
            <person name="Duran D."/>
            <person name="Mars M."/>
            <person name="Palacios J.M."/>
            <person name="Ruiz-Argueso T."/>
            <person name="Rey L."/>
            <person name="Imperial J."/>
        </authorList>
    </citation>
    <scope>NUCLEOTIDE SEQUENCE [LARGE SCALE GENOMIC DNA]</scope>
    <source>
        <strain evidence="14 15">Lmie10</strain>
    </source>
</reference>
<dbReference type="InterPro" id="IPR050428">
    <property type="entry name" value="TCS_sensor_his_kinase"/>
</dbReference>
<keyword evidence="8 11" id="KW-1133">Transmembrane helix</keyword>
<evidence type="ECO:0000256" key="4">
    <source>
        <dbReference type="ARBA" id="ARBA00022553"/>
    </source>
</evidence>
<evidence type="ECO:0000259" key="13">
    <source>
        <dbReference type="PROSITE" id="PS50885"/>
    </source>
</evidence>
<evidence type="ECO:0000256" key="3">
    <source>
        <dbReference type="ARBA" id="ARBA00012438"/>
    </source>
</evidence>
<evidence type="ECO:0000256" key="9">
    <source>
        <dbReference type="ARBA" id="ARBA00023012"/>
    </source>
</evidence>
<dbReference type="SMART" id="SM00387">
    <property type="entry name" value="HATPase_c"/>
    <property type="match status" value="1"/>
</dbReference>
<evidence type="ECO:0000313" key="15">
    <source>
        <dbReference type="Proteomes" id="UP000403266"/>
    </source>
</evidence>
<organism evidence="14 15">
    <name type="scientific">Microvirga tunisiensis</name>
    <dbReference type="NCBI Taxonomy" id="2108360"/>
    <lineage>
        <taxon>Bacteria</taxon>
        <taxon>Pseudomonadati</taxon>
        <taxon>Pseudomonadota</taxon>
        <taxon>Alphaproteobacteria</taxon>
        <taxon>Hyphomicrobiales</taxon>
        <taxon>Methylobacteriaceae</taxon>
        <taxon>Microvirga</taxon>
    </lineage>
</organism>
<keyword evidence="6 11" id="KW-0812">Transmembrane</keyword>
<name>A0A5N7MG56_9HYPH</name>
<dbReference type="InterPro" id="IPR003660">
    <property type="entry name" value="HAMP_dom"/>
</dbReference>
<comment type="subcellular location">
    <subcellularLocation>
        <location evidence="2">Membrane</location>
    </subcellularLocation>
</comment>
<keyword evidence="7 14" id="KW-0418">Kinase</keyword>
<evidence type="ECO:0000256" key="2">
    <source>
        <dbReference type="ARBA" id="ARBA00004370"/>
    </source>
</evidence>
<evidence type="ECO:0000256" key="10">
    <source>
        <dbReference type="ARBA" id="ARBA00023136"/>
    </source>
</evidence>
<dbReference type="Gene3D" id="3.30.565.10">
    <property type="entry name" value="Histidine kinase-like ATPase, C-terminal domain"/>
    <property type="match status" value="1"/>
</dbReference>
<dbReference type="InterPro" id="IPR003594">
    <property type="entry name" value="HATPase_dom"/>
</dbReference>
<feature type="domain" description="HAMP" evidence="13">
    <location>
        <begin position="190"/>
        <end position="241"/>
    </location>
</feature>
<dbReference type="OrthoDB" id="9809567at2"/>
<dbReference type="PROSITE" id="PS50885">
    <property type="entry name" value="HAMP"/>
    <property type="match status" value="1"/>
</dbReference>
<evidence type="ECO:0000256" key="11">
    <source>
        <dbReference type="SAM" id="Phobius"/>
    </source>
</evidence>
<keyword evidence="4" id="KW-0597">Phosphoprotein</keyword>
<keyword evidence="10 11" id="KW-0472">Membrane</keyword>
<feature type="transmembrane region" description="Helical" evidence="11">
    <location>
        <begin position="174"/>
        <end position="193"/>
    </location>
</feature>
<evidence type="ECO:0000256" key="7">
    <source>
        <dbReference type="ARBA" id="ARBA00022777"/>
    </source>
</evidence>
<proteinExistence type="predicted"/>
<dbReference type="InterPro" id="IPR036890">
    <property type="entry name" value="HATPase_C_sf"/>
</dbReference>
<evidence type="ECO:0000313" key="14">
    <source>
        <dbReference type="EMBL" id="MPR26031.1"/>
    </source>
</evidence>
<dbReference type="RefSeq" id="WP_152711963.1">
    <property type="nucleotide sequence ID" value="NZ_VOSJ01000006.1"/>
</dbReference>